<keyword evidence="4" id="KW-1185">Reference proteome</keyword>
<dbReference type="Proteomes" id="UP000324897">
    <property type="component" value="Unassembled WGS sequence"/>
</dbReference>
<sequence>MRYQATHRHPGDPAPAALPRSPALTRPPRPPLPCLPALPRLLCLTGAPATGEPAAPGDPPAPRRPGPCCPPARCPPHSRSAASVDLLLGKAYSDWGHINDAVSVYDQLISEHPEDFHPYLAKVLMKILFFMLHLGISVKPASTKLVEDTCGRREATKNTCRSCCSRIAMSP</sequence>
<gene>
    <name evidence="3" type="ORF">EJB05_56366</name>
</gene>
<dbReference type="PROSITE" id="PS50005">
    <property type="entry name" value="TPR"/>
    <property type="match status" value="1"/>
</dbReference>
<evidence type="ECO:0000313" key="3">
    <source>
        <dbReference type="EMBL" id="TVT98338.1"/>
    </source>
</evidence>
<dbReference type="InterPro" id="IPR019734">
    <property type="entry name" value="TPR_rpt"/>
</dbReference>
<feature type="compositionally biased region" description="Pro residues" evidence="2">
    <location>
        <begin position="56"/>
        <end position="69"/>
    </location>
</feature>
<feature type="repeat" description="TPR" evidence="1">
    <location>
        <begin position="82"/>
        <end position="115"/>
    </location>
</feature>
<evidence type="ECO:0000256" key="2">
    <source>
        <dbReference type="SAM" id="MobiDB-lite"/>
    </source>
</evidence>
<protein>
    <submittedName>
        <fullName evidence="3">Uncharacterized protein</fullName>
    </submittedName>
</protein>
<feature type="compositionally biased region" description="Low complexity" evidence="2">
    <location>
        <begin position="14"/>
        <end position="24"/>
    </location>
</feature>
<reference evidence="3 4" key="1">
    <citation type="journal article" date="2019" name="Sci. Rep.">
        <title>A high-quality genome of Eragrostis curvula grass provides insights into Poaceae evolution and supports new strategies to enhance forage quality.</title>
        <authorList>
            <person name="Carballo J."/>
            <person name="Santos B.A.C.M."/>
            <person name="Zappacosta D."/>
            <person name="Garbus I."/>
            <person name="Selva J.P."/>
            <person name="Gallo C.A."/>
            <person name="Diaz A."/>
            <person name="Albertini E."/>
            <person name="Caccamo M."/>
            <person name="Echenique V."/>
        </authorList>
    </citation>
    <scope>NUCLEOTIDE SEQUENCE [LARGE SCALE GENOMIC DNA]</scope>
    <source>
        <strain evidence="4">cv. Victoria</strain>
        <tissue evidence="3">Leaf</tissue>
    </source>
</reference>
<dbReference type="EMBL" id="RWGY01000873">
    <property type="protein sequence ID" value="TVT98338.1"/>
    <property type="molecule type" value="Genomic_DNA"/>
</dbReference>
<accession>A0A5J9SHW2</accession>
<name>A0A5J9SHW2_9POAL</name>
<feature type="region of interest" description="Disordered" evidence="2">
    <location>
        <begin position="1"/>
        <end position="31"/>
    </location>
</feature>
<proteinExistence type="predicted"/>
<keyword evidence="1" id="KW-0802">TPR repeat</keyword>
<evidence type="ECO:0000256" key="1">
    <source>
        <dbReference type="PROSITE-ProRule" id="PRU00339"/>
    </source>
</evidence>
<feature type="region of interest" description="Disordered" evidence="2">
    <location>
        <begin position="49"/>
        <end position="69"/>
    </location>
</feature>
<comment type="caution">
    <text evidence="3">The sequence shown here is derived from an EMBL/GenBank/DDBJ whole genome shotgun (WGS) entry which is preliminary data.</text>
</comment>
<organism evidence="3 4">
    <name type="scientific">Eragrostis curvula</name>
    <name type="common">weeping love grass</name>
    <dbReference type="NCBI Taxonomy" id="38414"/>
    <lineage>
        <taxon>Eukaryota</taxon>
        <taxon>Viridiplantae</taxon>
        <taxon>Streptophyta</taxon>
        <taxon>Embryophyta</taxon>
        <taxon>Tracheophyta</taxon>
        <taxon>Spermatophyta</taxon>
        <taxon>Magnoliopsida</taxon>
        <taxon>Liliopsida</taxon>
        <taxon>Poales</taxon>
        <taxon>Poaceae</taxon>
        <taxon>PACMAD clade</taxon>
        <taxon>Chloridoideae</taxon>
        <taxon>Eragrostideae</taxon>
        <taxon>Eragrostidinae</taxon>
        <taxon>Eragrostis</taxon>
    </lineage>
</organism>
<dbReference type="OrthoDB" id="536368at2759"/>
<evidence type="ECO:0000313" key="4">
    <source>
        <dbReference type="Proteomes" id="UP000324897"/>
    </source>
</evidence>
<feature type="non-terminal residue" evidence="3">
    <location>
        <position position="1"/>
    </location>
</feature>
<dbReference type="Gramene" id="TVT98338">
    <property type="protein sequence ID" value="TVT98338"/>
    <property type="gene ID" value="EJB05_56366"/>
</dbReference>
<dbReference type="AlphaFoldDB" id="A0A5J9SHW2"/>